<feature type="compositionally biased region" description="Gly residues" evidence="1">
    <location>
        <begin position="42"/>
        <end position="56"/>
    </location>
</feature>
<name>A0A1D6QA54_MAIZE</name>
<dbReference type="EMBL" id="CM000780">
    <property type="protein sequence ID" value="AQK55226.1"/>
    <property type="molecule type" value="Genomic_DNA"/>
</dbReference>
<organism evidence="2">
    <name type="scientific">Zea mays</name>
    <name type="common">Maize</name>
    <dbReference type="NCBI Taxonomy" id="4577"/>
    <lineage>
        <taxon>Eukaryota</taxon>
        <taxon>Viridiplantae</taxon>
        <taxon>Streptophyta</taxon>
        <taxon>Embryophyta</taxon>
        <taxon>Tracheophyta</taxon>
        <taxon>Spermatophyta</taxon>
        <taxon>Magnoliopsida</taxon>
        <taxon>Liliopsida</taxon>
        <taxon>Poales</taxon>
        <taxon>Poaceae</taxon>
        <taxon>PACMAD clade</taxon>
        <taxon>Panicoideae</taxon>
        <taxon>Andropogonodae</taxon>
        <taxon>Andropogoneae</taxon>
        <taxon>Tripsacinae</taxon>
        <taxon>Zea</taxon>
    </lineage>
</organism>
<proteinExistence type="predicted"/>
<feature type="region of interest" description="Disordered" evidence="1">
    <location>
        <begin position="123"/>
        <end position="216"/>
    </location>
</feature>
<feature type="compositionally biased region" description="Low complexity" evidence="1">
    <location>
        <begin position="172"/>
        <end position="182"/>
    </location>
</feature>
<protein>
    <submittedName>
        <fullName evidence="2">Calcium-dependent lipid-binding (CaLB domain) family protein</fullName>
    </submittedName>
</protein>
<reference evidence="2" key="1">
    <citation type="submission" date="2015-12" db="EMBL/GenBank/DDBJ databases">
        <title>Update maize B73 reference genome by single molecule sequencing technologies.</title>
        <authorList>
            <consortium name="Maize Genome Sequencing Project"/>
            <person name="Ware D."/>
        </authorList>
    </citation>
    <scope>NUCLEOTIDE SEQUENCE</scope>
    <source>
        <tissue evidence="2">Seedling</tissue>
    </source>
</reference>
<evidence type="ECO:0000313" key="2">
    <source>
        <dbReference type="EMBL" id="AQK55226.1"/>
    </source>
</evidence>
<evidence type="ECO:0000256" key="1">
    <source>
        <dbReference type="SAM" id="MobiDB-lite"/>
    </source>
</evidence>
<sequence length="245" mass="26929">MPTPSRPPSLLQLCPQALGAGPHHHPPARGPLHLRRCRGAGALLGHGPGDLPGRGGPARLQAPHPARRHPPAPGAPHQPLRRRPLRPLLLRRRRLRQALDAAEAPSRRARAQGQRLLAAGAHPELLPLPREGPAAQGVRRVGQHGARQALEGLPHRHRELDRRPAPARHRQPPQARLRQQGRNQAVLPRRGAPLRQERRAPHLKAGQRPAVPDWHPLCRWSTHGIGTLLEVHQSTGRRAGLGSRF</sequence>
<feature type="region of interest" description="Disordered" evidence="1">
    <location>
        <begin position="1"/>
        <end position="86"/>
    </location>
</feature>
<gene>
    <name evidence="2" type="ORF">ZEAMMB73_Zm00001d051846</name>
</gene>
<feature type="compositionally biased region" description="Basic residues" evidence="1">
    <location>
        <begin position="22"/>
        <end position="38"/>
    </location>
</feature>
<dbReference type="AlphaFoldDB" id="A0A1D6QA54"/>
<accession>A0A1D6QA54</accession>